<comment type="caution">
    <text evidence="1">The sequence shown here is derived from an EMBL/GenBank/DDBJ whole genome shotgun (WGS) entry which is preliminary data.</text>
</comment>
<proteinExistence type="predicted"/>
<organism evidence="1 2">
    <name type="scientific">Holotrichia oblita</name>
    <name type="common">Chafer beetle</name>
    <dbReference type="NCBI Taxonomy" id="644536"/>
    <lineage>
        <taxon>Eukaryota</taxon>
        <taxon>Metazoa</taxon>
        <taxon>Ecdysozoa</taxon>
        <taxon>Arthropoda</taxon>
        <taxon>Hexapoda</taxon>
        <taxon>Insecta</taxon>
        <taxon>Pterygota</taxon>
        <taxon>Neoptera</taxon>
        <taxon>Endopterygota</taxon>
        <taxon>Coleoptera</taxon>
        <taxon>Polyphaga</taxon>
        <taxon>Scarabaeiformia</taxon>
        <taxon>Scarabaeidae</taxon>
        <taxon>Melolonthinae</taxon>
        <taxon>Holotrichia</taxon>
    </lineage>
</organism>
<sequence>MEAERLSVQEKVFDILWSDPQPCEGCIPNVLRGAGTYFGPDVTRRFLKRNKLMFIIRSHECKPDGYEIIHNNKVSIDFNIPKYCKTLKKLCLNQGFISLEEFSEACNLIREHIPNPLTQEQLLDICKLMDMNKDGFVDLNEFLETFRMVDPEQRGNEGKFSHDEFNAEQNLVNTFAQICTFADQTPKTSPTAKNCDINGICLSPAKKNGRLETLKKSSTNHSSSPCLSSAETVKATSITNSCNSLNKQIKRTPIKMQSMNDVTD</sequence>
<evidence type="ECO:0000313" key="1">
    <source>
        <dbReference type="EMBL" id="KAI4463821.1"/>
    </source>
</evidence>
<reference evidence="1" key="1">
    <citation type="submission" date="2022-04" db="EMBL/GenBank/DDBJ databases">
        <title>Chromosome-scale genome assembly of Holotrichia oblita Faldermann.</title>
        <authorList>
            <person name="Rongchong L."/>
        </authorList>
    </citation>
    <scope>NUCLEOTIDE SEQUENCE</scope>
    <source>
        <strain evidence="1">81SQS9</strain>
    </source>
</reference>
<dbReference type="Proteomes" id="UP001056778">
    <property type="component" value="Chromosome 4"/>
</dbReference>
<gene>
    <name evidence="1" type="ORF">MML48_4g00017985</name>
</gene>
<name>A0ACB9TAG1_HOLOL</name>
<keyword evidence="2" id="KW-1185">Reference proteome</keyword>
<evidence type="ECO:0000313" key="2">
    <source>
        <dbReference type="Proteomes" id="UP001056778"/>
    </source>
</evidence>
<protein>
    <submittedName>
        <fullName evidence="1">Serine/threonine-protein phosphatase 5-related</fullName>
    </submittedName>
</protein>
<accession>A0ACB9TAG1</accession>
<dbReference type="EMBL" id="CM043018">
    <property type="protein sequence ID" value="KAI4463821.1"/>
    <property type="molecule type" value="Genomic_DNA"/>
</dbReference>